<evidence type="ECO:0000313" key="4">
    <source>
        <dbReference type="Proteomes" id="UP000887222"/>
    </source>
</evidence>
<keyword evidence="2" id="KW-1133">Transmembrane helix</keyword>
<keyword evidence="2" id="KW-0472">Membrane</keyword>
<dbReference type="EMBL" id="BPMK01000001">
    <property type="protein sequence ID" value="GIZ50106.1"/>
    <property type="molecule type" value="Genomic_DNA"/>
</dbReference>
<comment type="caution">
    <text evidence="3">The sequence shown here is derived from an EMBL/GenBank/DDBJ whole genome shotgun (WGS) entry which is preliminary data.</text>
</comment>
<dbReference type="RefSeq" id="WP_220806294.1">
    <property type="nucleotide sequence ID" value="NZ_BPMK01000001.1"/>
</dbReference>
<name>A0ABQ4PZC1_9BURK</name>
<accession>A0ABQ4PZC1</accession>
<feature type="transmembrane region" description="Helical" evidence="2">
    <location>
        <begin position="32"/>
        <end position="52"/>
    </location>
</feature>
<organism evidence="3 4">
    <name type="scientific">Noviherbaspirillum aridicola</name>
    <dbReference type="NCBI Taxonomy" id="2849687"/>
    <lineage>
        <taxon>Bacteria</taxon>
        <taxon>Pseudomonadati</taxon>
        <taxon>Pseudomonadota</taxon>
        <taxon>Betaproteobacteria</taxon>
        <taxon>Burkholderiales</taxon>
        <taxon>Oxalobacteraceae</taxon>
        <taxon>Noviherbaspirillum</taxon>
    </lineage>
</organism>
<gene>
    <name evidence="3" type="ORF">NCCP691_01200</name>
</gene>
<keyword evidence="4" id="KW-1185">Reference proteome</keyword>
<keyword evidence="2" id="KW-0812">Transmembrane</keyword>
<evidence type="ECO:0000313" key="3">
    <source>
        <dbReference type="EMBL" id="GIZ50106.1"/>
    </source>
</evidence>
<proteinExistence type="predicted"/>
<evidence type="ECO:0000256" key="1">
    <source>
        <dbReference type="SAM" id="MobiDB-lite"/>
    </source>
</evidence>
<sequence>MNKCESCIHRAGPDAEQCLQCRESAPSGANAALAVVLALLFIMAIVAAIEVARFGRADAGMFTLLFSSREESAGPKPRTQAPAPQARLVASDTR</sequence>
<evidence type="ECO:0000256" key="2">
    <source>
        <dbReference type="SAM" id="Phobius"/>
    </source>
</evidence>
<reference evidence="3 4" key="1">
    <citation type="journal article" date="2022" name="Int. J. Syst. Evol. Microbiol.">
        <title>Noviherbaspirillum aridicola sp. nov., isolated from an arid soil in Pakistan.</title>
        <authorList>
            <person name="Khan I.U."/>
            <person name="Saqib M."/>
            <person name="Amin A."/>
            <person name="Hussain F."/>
            <person name="Li L."/>
            <person name="Liu Y.H."/>
            <person name="Fang B.Z."/>
            <person name="Ahmed I."/>
            <person name="Li W.J."/>
        </authorList>
    </citation>
    <scope>NUCLEOTIDE SEQUENCE [LARGE SCALE GENOMIC DNA]</scope>
    <source>
        <strain evidence="3 4">NCCP-691</strain>
    </source>
</reference>
<dbReference type="Proteomes" id="UP000887222">
    <property type="component" value="Unassembled WGS sequence"/>
</dbReference>
<feature type="region of interest" description="Disordered" evidence="1">
    <location>
        <begin position="70"/>
        <end position="94"/>
    </location>
</feature>
<protein>
    <submittedName>
        <fullName evidence="3">Uncharacterized protein</fullName>
    </submittedName>
</protein>